<comment type="caution">
    <text evidence="2">The sequence shown here is derived from an EMBL/GenBank/DDBJ whole genome shotgun (WGS) entry which is preliminary data.</text>
</comment>
<name>A0ABW1WFQ4_9BACL</name>
<dbReference type="RefSeq" id="WP_253054211.1">
    <property type="nucleotide sequence ID" value="NZ_JAMXWN010000006.1"/>
</dbReference>
<organism evidence="2 3">
    <name type="scientific">Sporolactobacillus kofuensis</name>
    <dbReference type="NCBI Taxonomy" id="269672"/>
    <lineage>
        <taxon>Bacteria</taxon>
        <taxon>Bacillati</taxon>
        <taxon>Bacillota</taxon>
        <taxon>Bacilli</taxon>
        <taxon>Bacillales</taxon>
        <taxon>Sporolactobacillaceae</taxon>
        <taxon>Sporolactobacillus</taxon>
    </lineage>
</organism>
<protein>
    <submittedName>
        <fullName evidence="2">DUF4097 family beta strand repeat-containing protein</fullName>
    </submittedName>
</protein>
<dbReference type="Gene3D" id="2.160.20.120">
    <property type="match status" value="1"/>
</dbReference>
<evidence type="ECO:0000313" key="2">
    <source>
        <dbReference type="EMBL" id="MFC6386442.1"/>
    </source>
</evidence>
<dbReference type="EMBL" id="JBHSTQ010000006">
    <property type="protein sequence ID" value="MFC6386442.1"/>
    <property type="molecule type" value="Genomic_DNA"/>
</dbReference>
<reference evidence="3" key="1">
    <citation type="journal article" date="2019" name="Int. J. Syst. Evol. Microbiol.">
        <title>The Global Catalogue of Microorganisms (GCM) 10K type strain sequencing project: providing services to taxonomists for standard genome sequencing and annotation.</title>
        <authorList>
            <consortium name="The Broad Institute Genomics Platform"/>
            <consortium name="The Broad Institute Genome Sequencing Center for Infectious Disease"/>
            <person name="Wu L."/>
            <person name="Ma J."/>
        </authorList>
    </citation>
    <scope>NUCLEOTIDE SEQUENCE [LARGE SCALE GENOMIC DNA]</scope>
    <source>
        <strain evidence="3">CCUG 42001</strain>
    </source>
</reference>
<dbReference type="InterPro" id="IPR025164">
    <property type="entry name" value="Toastrack_DUF4097"/>
</dbReference>
<dbReference type="Proteomes" id="UP001596267">
    <property type="component" value="Unassembled WGS sequence"/>
</dbReference>
<sequence>MMKRFAVVLAIVAAAYFIFFNPIHARWLPFGKQQTSAQVTEQVEQIDIQTSSMRTKVVLGSGDQVTARLTGRGLVDVRKIGDTIQVRTQHRQPFMFWWNAPKLTITIPKSYQHQLKLAVGSATLDFHGETSQIYQKLSVNVSSGSIQLSGVASETVDASVHSGTLRIRNLRAPSAHLVVRSGNARVDRLSGAFSAQVNSGNMKIGVAALHGASSISVNSGNAQLDMPNQADFRLTAKKSSGIIQSKLRLKKEKSEDHGLSGVRGSGEYILKAQVNSGILRID</sequence>
<proteinExistence type="predicted"/>
<keyword evidence="3" id="KW-1185">Reference proteome</keyword>
<evidence type="ECO:0000313" key="3">
    <source>
        <dbReference type="Proteomes" id="UP001596267"/>
    </source>
</evidence>
<feature type="domain" description="DUF4097" evidence="1">
    <location>
        <begin position="44"/>
        <end position="277"/>
    </location>
</feature>
<dbReference type="Pfam" id="PF13349">
    <property type="entry name" value="DUF4097"/>
    <property type="match status" value="1"/>
</dbReference>
<gene>
    <name evidence="2" type="ORF">ACFP7A_07500</name>
</gene>
<accession>A0ABW1WFQ4</accession>
<evidence type="ECO:0000259" key="1">
    <source>
        <dbReference type="Pfam" id="PF13349"/>
    </source>
</evidence>